<evidence type="ECO:0000313" key="2">
    <source>
        <dbReference type="EMBL" id="MEN7546705.1"/>
    </source>
</evidence>
<gene>
    <name evidence="2" type="ORF">AAG747_02220</name>
</gene>
<protein>
    <submittedName>
        <fullName evidence="2">CsgG/HfaB family protein</fullName>
    </submittedName>
</protein>
<name>A0AAW9S2Q9_9BACT</name>
<keyword evidence="1" id="KW-0732">Signal</keyword>
<comment type="caution">
    <text evidence="2">The sequence shown here is derived from an EMBL/GenBank/DDBJ whole genome shotgun (WGS) entry which is preliminary data.</text>
</comment>
<dbReference type="EMBL" id="JBDKWZ010000001">
    <property type="protein sequence ID" value="MEN7546705.1"/>
    <property type="molecule type" value="Genomic_DNA"/>
</dbReference>
<accession>A0AAW9S2Q9</accession>
<dbReference type="GO" id="GO:0030288">
    <property type="term" value="C:outer membrane-bounded periplasmic space"/>
    <property type="evidence" value="ECO:0007669"/>
    <property type="project" value="InterPro"/>
</dbReference>
<evidence type="ECO:0000313" key="3">
    <source>
        <dbReference type="Proteomes" id="UP001403385"/>
    </source>
</evidence>
<dbReference type="PROSITE" id="PS51257">
    <property type="entry name" value="PROKAR_LIPOPROTEIN"/>
    <property type="match status" value="1"/>
</dbReference>
<feature type="signal peptide" evidence="1">
    <location>
        <begin position="1"/>
        <end position="26"/>
    </location>
</feature>
<keyword evidence="3" id="KW-1185">Reference proteome</keyword>
<dbReference type="RefSeq" id="WP_346819487.1">
    <property type="nucleotide sequence ID" value="NZ_JBDKWZ010000001.1"/>
</dbReference>
<organism evidence="2 3">
    <name type="scientific">Rapidithrix thailandica</name>
    <dbReference type="NCBI Taxonomy" id="413964"/>
    <lineage>
        <taxon>Bacteria</taxon>
        <taxon>Pseudomonadati</taxon>
        <taxon>Bacteroidota</taxon>
        <taxon>Cytophagia</taxon>
        <taxon>Cytophagales</taxon>
        <taxon>Flammeovirgaceae</taxon>
        <taxon>Rapidithrix</taxon>
    </lineage>
</organism>
<dbReference type="Proteomes" id="UP001403385">
    <property type="component" value="Unassembled WGS sequence"/>
</dbReference>
<reference evidence="2 3" key="1">
    <citation type="submission" date="2024-04" db="EMBL/GenBank/DDBJ databases">
        <title>Novel genus in family Flammeovirgaceae.</title>
        <authorList>
            <person name="Nguyen T.H."/>
            <person name="Vuong T.Q."/>
            <person name="Le H."/>
            <person name="Kim S.-G."/>
        </authorList>
    </citation>
    <scope>NUCLEOTIDE SEQUENCE [LARGE SCALE GENOMIC DNA]</scope>
    <source>
        <strain evidence="2 3">JCM 23209</strain>
    </source>
</reference>
<dbReference type="Pfam" id="PF03783">
    <property type="entry name" value="CsgG"/>
    <property type="match status" value="1"/>
</dbReference>
<evidence type="ECO:0000256" key="1">
    <source>
        <dbReference type="SAM" id="SignalP"/>
    </source>
</evidence>
<dbReference type="InterPro" id="IPR005534">
    <property type="entry name" value="Curli_assmbl/transp-comp_CsgG"/>
</dbReference>
<sequence length="442" mass="50388">MKGVQYNLLFQTVFLLFLLNSSTSCAQSARKLRVDGEKYFESRQFDHAVTSAINSLYKKPDKNKKAQELLQLSFPRFVTDYKDQIARLKASSKDFQDDKTVDMRKEIVVRYEKLINVAKDIQNLPPEAFIVKRSKPISFEYEDFYEKLAEAKSKLNSGIEDAAEYHYQEALRLMELGGLENSKTAAKTFKKAMSYVPDYKDSADKYETARKAGTLRLAIIPFDNKSGTSRYGAVGEMITDKTISTLFKDKSAMEFLEIIDREQLELVLQEQKLGVSGILDDNTLVELGKVLGVHQIMTGRITQIISDREKVNKKNYPEEKTIKVKVGTKKNDKGKEEAVYADRKVKATVTMYKKEAGARMEGAYKVIDVQTAKLVKSDSFSERYDFECTWGSFYGDARALSYNSNRLVKQQEQNPLSDGERVNEMGKKLAVNLAKTIKQYVQ</sequence>
<proteinExistence type="predicted"/>
<dbReference type="Gene3D" id="3.40.50.10610">
    <property type="entry name" value="ABC-type transport auxiliary lipoprotein component"/>
    <property type="match status" value="1"/>
</dbReference>
<dbReference type="AlphaFoldDB" id="A0AAW9S2Q9"/>
<feature type="chain" id="PRO_5043667753" evidence="1">
    <location>
        <begin position="27"/>
        <end position="442"/>
    </location>
</feature>